<feature type="transmembrane region" description="Helical" evidence="7">
    <location>
        <begin position="331"/>
        <end position="354"/>
    </location>
</feature>
<protein>
    <submittedName>
        <fullName evidence="8">Undecaprenyl/decaprenyl-phosphate alpha-N-acetylglucosaminyl 1-phosphate transferase</fullName>
    </submittedName>
</protein>
<dbReference type="PANTHER" id="PTHR22926:SF3">
    <property type="entry name" value="UNDECAPRENYL-PHOSPHATE ALPHA-N-ACETYLGLUCOSAMINYL 1-PHOSPHATE TRANSFERASE"/>
    <property type="match status" value="1"/>
</dbReference>
<evidence type="ECO:0000256" key="3">
    <source>
        <dbReference type="ARBA" id="ARBA00022679"/>
    </source>
</evidence>
<keyword evidence="9" id="KW-1185">Reference proteome</keyword>
<feature type="transmembrane region" description="Helical" evidence="7">
    <location>
        <begin position="229"/>
        <end position="247"/>
    </location>
</feature>
<dbReference type="CDD" id="cd06853">
    <property type="entry name" value="GT_WecA_like"/>
    <property type="match status" value="1"/>
</dbReference>
<organism evidence="8 9">
    <name type="scientific">Chryseosolibacter indicus</name>
    <dbReference type="NCBI Taxonomy" id="2782351"/>
    <lineage>
        <taxon>Bacteria</taxon>
        <taxon>Pseudomonadati</taxon>
        <taxon>Bacteroidota</taxon>
        <taxon>Cytophagia</taxon>
        <taxon>Cytophagales</taxon>
        <taxon>Chryseotaleaceae</taxon>
        <taxon>Chryseosolibacter</taxon>
    </lineage>
</organism>
<comment type="caution">
    <text evidence="8">The sequence shown here is derived from an EMBL/GenBank/DDBJ whole genome shotgun (WGS) entry which is preliminary data.</text>
</comment>
<keyword evidence="5 7" id="KW-1133">Transmembrane helix</keyword>
<keyword evidence="2" id="KW-1003">Cell membrane</keyword>
<keyword evidence="6 7" id="KW-0472">Membrane</keyword>
<feature type="transmembrane region" description="Helical" evidence="7">
    <location>
        <begin position="199"/>
        <end position="217"/>
    </location>
</feature>
<proteinExistence type="predicted"/>
<dbReference type="Pfam" id="PF00953">
    <property type="entry name" value="Glycos_transf_4"/>
    <property type="match status" value="1"/>
</dbReference>
<dbReference type="PANTHER" id="PTHR22926">
    <property type="entry name" value="PHOSPHO-N-ACETYLMURAMOYL-PENTAPEPTIDE-TRANSFERASE"/>
    <property type="match status" value="1"/>
</dbReference>
<feature type="transmembrane region" description="Helical" evidence="7">
    <location>
        <begin position="259"/>
        <end position="279"/>
    </location>
</feature>
<evidence type="ECO:0000313" key="9">
    <source>
        <dbReference type="Proteomes" id="UP000772618"/>
    </source>
</evidence>
<reference evidence="8 9" key="1">
    <citation type="submission" date="2021-05" db="EMBL/GenBank/DDBJ databases">
        <title>A Polyphasic approach of four new species of the genus Ohtaekwangia: Ohtaekwangia histidinii sp. nov., Ohtaekwangia cretensis sp. nov., Ohtaekwangia indiensis sp. nov., Ohtaekwangia reichenbachii sp. nov. from diverse environment.</title>
        <authorList>
            <person name="Octaviana S."/>
        </authorList>
    </citation>
    <scope>NUCLEOTIDE SEQUENCE [LARGE SCALE GENOMIC DNA]</scope>
    <source>
        <strain evidence="8 9">PWU20</strain>
    </source>
</reference>
<dbReference type="EMBL" id="JAHESD010000002">
    <property type="protein sequence ID" value="MBT1701914.1"/>
    <property type="molecule type" value="Genomic_DNA"/>
</dbReference>
<keyword evidence="3 8" id="KW-0808">Transferase</keyword>
<name>A0ABS5VMG0_9BACT</name>
<keyword evidence="4 7" id="KW-0812">Transmembrane</keyword>
<evidence type="ECO:0000313" key="8">
    <source>
        <dbReference type="EMBL" id="MBT1701914.1"/>
    </source>
</evidence>
<evidence type="ECO:0000256" key="1">
    <source>
        <dbReference type="ARBA" id="ARBA00004651"/>
    </source>
</evidence>
<evidence type="ECO:0000256" key="2">
    <source>
        <dbReference type="ARBA" id="ARBA00022475"/>
    </source>
</evidence>
<feature type="transmembrane region" description="Helical" evidence="7">
    <location>
        <begin position="18"/>
        <end position="36"/>
    </location>
</feature>
<gene>
    <name evidence="8" type="ORF">KK060_01405</name>
</gene>
<evidence type="ECO:0000256" key="7">
    <source>
        <dbReference type="SAM" id="Phobius"/>
    </source>
</evidence>
<feature type="transmembrane region" description="Helical" evidence="7">
    <location>
        <begin position="299"/>
        <end position="325"/>
    </location>
</feature>
<dbReference type="Proteomes" id="UP000772618">
    <property type="component" value="Unassembled WGS sequence"/>
</dbReference>
<evidence type="ECO:0000256" key="5">
    <source>
        <dbReference type="ARBA" id="ARBA00022989"/>
    </source>
</evidence>
<evidence type="ECO:0000256" key="6">
    <source>
        <dbReference type="ARBA" id="ARBA00023136"/>
    </source>
</evidence>
<dbReference type="InterPro" id="IPR000715">
    <property type="entry name" value="Glycosyl_transferase_4"/>
</dbReference>
<accession>A0ABS5VMG0</accession>
<evidence type="ECO:0000256" key="4">
    <source>
        <dbReference type="ARBA" id="ARBA00022692"/>
    </source>
</evidence>
<dbReference type="RefSeq" id="WP_254151610.1">
    <property type="nucleotide sequence ID" value="NZ_JAHESD010000002.1"/>
</dbReference>
<feature type="transmembrane region" description="Helical" evidence="7">
    <location>
        <begin position="174"/>
        <end position="193"/>
    </location>
</feature>
<comment type="subcellular location">
    <subcellularLocation>
        <location evidence="1">Cell membrane</location>
        <topology evidence="1">Multi-pass membrane protein</topology>
    </subcellularLocation>
</comment>
<feature type="transmembrane region" description="Helical" evidence="7">
    <location>
        <begin position="87"/>
        <end position="104"/>
    </location>
</feature>
<dbReference type="GO" id="GO:0016740">
    <property type="term" value="F:transferase activity"/>
    <property type="evidence" value="ECO:0007669"/>
    <property type="project" value="UniProtKB-KW"/>
</dbReference>
<feature type="transmembrane region" description="Helical" evidence="7">
    <location>
        <begin position="57"/>
        <end position="81"/>
    </location>
</feature>
<sequence>MKQFLKAGEPPMRTTVELIIPAIAALIFSYIIIPLLKKIAARTGWLDKPNARKIHHTPIPLIGGIAIGIATTLACISSYRFMSDNQLKLPLLTGALIMLFVGAIDDRFNIKPVYRLFIQATCAYNVAASGIRIDSLYGILGINEIPLLSQYVLTIILITGVVNAFNLMDGIDGLFGILAIIGFSILSYISFKVNYREQVILFMAIVGSLVAFLRFNFSNKQKIFMGDAGSLFLGFVLITSAINLLNTAETSTSIDKTKVLLLVASIFLVPVLDSLRVYLGRIKKGISPFQADKTHLHHLLLFLGVTHKQAALIIALFVISITLILATLIEFLPLTITILVAVMIFAIITGALILNKKAYDLQESTKPA</sequence>